<protein>
    <submittedName>
        <fullName evidence="2">CoA transferase</fullName>
    </submittedName>
</protein>
<dbReference type="PANTHER" id="PTHR48207:SF3">
    <property type="entry name" value="SUCCINATE--HYDROXYMETHYLGLUTARATE COA-TRANSFERASE"/>
    <property type="match status" value="1"/>
</dbReference>
<organism evidence="2 3">
    <name type="scientific">Phytohabitans maris</name>
    <dbReference type="NCBI Taxonomy" id="3071409"/>
    <lineage>
        <taxon>Bacteria</taxon>
        <taxon>Bacillati</taxon>
        <taxon>Actinomycetota</taxon>
        <taxon>Actinomycetes</taxon>
        <taxon>Micromonosporales</taxon>
        <taxon>Micromonosporaceae</taxon>
    </lineage>
</organism>
<evidence type="ECO:0000313" key="3">
    <source>
        <dbReference type="Proteomes" id="UP001230908"/>
    </source>
</evidence>
<reference evidence="2 3" key="1">
    <citation type="submission" date="2023-08" db="EMBL/GenBank/DDBJ databases">
        <title>Phytohabitans sansha sp. nov., isolated from marine sediment.</title>
        <authorList>
            <person name="Zhao Y."/>
            <person name="Yi K."/>
        </authorList>
    </citation>
    <scope>NUCLEOTIDE SEQUENCE [LARGE SCALE GENOMIC DNA]</scope>
    <source>
        <strain evidence="2 3">ZYX-F-186</strain>
    </source>
</reference>
<evidence type="ECO:0000313" key="2">
    <source>
        <dbReference type="EMBL" id="MDQ7907457.1"/>
    </source>
</evidence>
<comment type="caution">
    <text evidence="2">The sequence shown here is derived from an EMBL/GenBank/DDBJ whole genome shotgun (WGS) entry which is preliminary data.</text>
</comment>
<sequence length="404" mass="43717">MVSTGPLSGLHVLDLSTFVAGPSGTMVLAQLGADVVRVDPLGGAPDTRRLPLAPDGSSLYWAGLNRHKRSVSLDLGREEGRAVVRRMLARPGDGYGILVTNAVDRRWLDYDTLRRVRPDLVMVHIAGRPDGRPAVDYTVNAEVGLPWLTGPVDATRPVNHVLPAWDLLTGLHAALSVVTADRKRRATGRGELIRINLSDVAVTTLAHLGLLADTAINASTRVREGNYLYGAYGSDFATKDGHRVMVVALTARHWARLVEVTEAAAVISALEERLGVDFSDERHRYAHRDLVTAVLAPWFAARVRADAVDRLERARVLWGDYRRVEELQLGPDSPVAASGLFDAVDHPGVGTYPVPRPVARIRGWDPPRPGPAAVLGEHTDQVLAEWLAADDAELAGLRAAGVSR</sequence>
<dbReference type="GO" id="GO:0016740">
    <property type="term" value="F:transferase activity"/>
    <property type="evidence" value="ECO:0007669"/>
    <property type="project" value="UniProtKB-KW"/>
</dbReference>
<dbReference type="InterPro" id="IPR023606">
    <property type="entry name" value="CoA-Trfase_III_dom_1_sf"/>
</dbReference>
<dbReference type="EMBL" id="JAVHUY010000022">
    <property type="protein sequence ID" value="MDQ7907457.1"/>
    <property type="molecule type" value="Genomic_DNA"/>
</dbReference>
<evidence type="ECO:0000256" key="1">
    <source>
        <dbReference type="ARBA" id="ARBA00022679"/>
    </source>
</evidence>
<gene>
    <name evidence="2" type="ORF">RB614_23340</name>
</gene>
<dbReference type="Proteomes" id="UP001230908">
    <property type="component" value="Unassembled WGS sequence"/>
</dbReference>
<dbReference type="Gene3D" id="3.30.1540.10">
    <property type="entry name" value="formyl-coa transferase, domain 3"/>
    <property type="match status" value="1"/>
</dbReference>
<dbReference type="SUPFAM" id="SSF89796">
    <property type="entry name" value="CoA-transferase family III (CaiB/BaiF)"/>
    <property type="match status" value="1"/>
</dbReference>
<keyword evidence="1 2" id="KW-0808">Transferase</keyword>
<dbReference type="InterPro" id="IPR003673">
    <property type="entry name" value="CoA-Trfase_fam_III"/>
</dbReference>
<dbReference type="Gene3D" id="3.40.50.10540">
    <property type="entry name" value="Crotonobetainyl-coa:carnitine coa-transferase, domain 1"/>
    <property type="match status" value="1"/>
</dbReference>
<proteinExistence type="predicted"/>
<dbReference type="RefSeq" id="WP_308714735.1">
    <property type="nucleotide sequence ID" value="NZ_JAVHUY010000022.1"/>
</dbReference>
<keyword evidence="3" id="KW-1185">Reference proteome</keyword>
<dbReference type="InterPro" id="IPR044855">
    <property type="entry name" value="CoA-Trfase_III_dom3_sf"/>
</dbReference>
<dbReference type="Pfam" id="PF02515">
    <property type="entry name" value="CoA_transf_3"/>
    <property type="match status" value="1"/>
</dbReference>
<accession>A0ABU0ZM27</accession>
<name>A0ABU0ZM27_9ACTN</name>
<dbReference type="InterPro" id="IPR050483">
    <property type="entry name" value="CoA-transferase_III_domain"/>
</dbReference>
<dbReference type="PANTHER" id="PTHR48207">
    <property type="entry name" value="SUCCINATE--HYDROXYMETHYLGLUTARATE COA-TRANSFERASE"/>
    <property type="match status" value="1"/>
</dbReference>